<feature type="region of interest" description="Disordered" evidence="1">
    <location>
        <begin position="1"/>
        <end position="21"/>
    </location>
</feature>
<keyword evidence="3" id="KW-1185">Reference proteome</keyword>
<evidence type="ECO:0000256" key="1">
    <source>
        <dbReference type="SAM" id="MobiDB-lite"/>
    </source>
</evidence>
<gene>
    <name evidence="2" type="ORF">EYC98_09645</name>
</gene>
<comment type="caution">
    <text evidence="2">The sequence shown here is derived from an EMBL/GenBank/DDBJ whole genome shotgun (WGS) entry which is preliminary data.</text>
</comment>
<dbReference type="Proteomes" id="UP001143362">
    <property type="component" value="Unassembled WGS sequence"/>
</dbReference>
<organism evidence="2 3">
    <name type="scientific">Candidatus Litorirhabdus singularis</name>
    <dbReference type="NCBI Taxonomy" id="2518993"/>
    <lineage>
        <taxon>Bacteria</taxon>
        <taxon>Pseudomonadati</taxon>
        <taxon>Pseudomonadota</taxon>
        <taxon>Gammaproteobacteria</taxon>
        <taxon>Cellvibrionales</taxon>
        <taxon>Halieaceae</taxon>
        <taxon>Candidatus Litorirhabdus</taxon>
    </lineage>
</organism>
<evidence type="ECO:0000313" key="3">
    <source>
        <dbReference type="Proteomes" id="UP001143362"/>
    </source>
</evidence>
<name>A0ABT3TFQ0_9GAMM</name>
<sequence length="235" mass="25083">MSTEQEPSDERLSAAYRKQRLRSPKALDERVLDMAQERAPESRGRGWNWSPAWSGVAVVCVLALWLPALIESPTPIINSSNFDDNASVSESPSLADSPVESLAAARVSAARLKSGADAPSASARSELHSDQASADAASLDVIPAGAAEIRPSVATEAAAAPMRMAVEGKTHALSESRTDAPAAVYADSEAWLQSIAEMAENDDMEAAQASFEAFRQAYPEVEVDATLLERLRLYP</sequence>
<evidence type="ECO:0000313" key="2">
    <source>
        <dbReference type="EMBL" id="MCX2981126.1"/>
    </source>
</evidence>
<protein>
    <submittedName>
        <fullName evidence="2">Uncharacterized protein</fullName>
    </submittedName>
</protein>
<dbReference type="EMBL" id="SHNN01000002">
    <property type="protein sequence ID" value="MCX2981126.1"/>
    <property type="molecule type" value="Genomic_DNA"/>
</dbReference>
<reference evidence="2" key="1">
    <citation type="submission" date="2019-02" db="EMBL/GenBank/DDBJ databases">
        <authorList>
            <person name="Li S.-H."/>
        </authorList>
    </citation>
    <scope>NUCLEOTIDE SEQUENCE</scope>
    <source>
        <strain evidence="2">IMCC14734</strain>
    </source>
</reference>
<dbReference type="RefSeq" id="WP_279245141.1">
    <property type="nucleotide sequence ID" value="NZ_SHNN01000002.1"/>
</dbReference>
<accession>A0ABT3TFQ0</accession>
<proteinExistence type="predicted"/>